<gene>
    <name evidence="3" type="ORF">IAA64_04955</name>
</gene>
<dbReference type="SUPFAM" id="SSF51735">
    <property type="entry name" value="NAD(P)-binding Rossmann-fold domains"/>
    <property type="match status" value="1"/>
</dbReference>
<dbReference type="InterPro" id="IPR036291">
    <property type="entry name" value="NAD(P)-bd_dom_sf"/>
</dbReference>
<dbReference type="AlphaFoldDB" id="A0A9D1TBV7"/>
<evidence type="ECO:0000259" key="2">
    <source>
        <dbReference type="Pfam" id="PF22725"/>
    </source>
</evidence>
<sequence>METKILLVGSGGYGAVYARQLYGAAHARENVRVAGVVDPYAAKGPLYEAICAAGTPIYNTVQEFYAQDRADLAVIATPIPLHREQASACLRAGSHVLLEKPICAEMEQAKAIAAARDASGKQLAIGFQWCWDGAMQRLRELARSGKLGAPVRLRALVIWPRDFAYYGRGSGWAGKEYDAKGNPIFDSVASNATAHYLFNMFWVTGRAPVACSAQTYRANEIETYDTAFFRYALQGGGEALFIATHAAENERTVNPRFVYEFERGRAVFGEEDNHIRVFAEGETIDLGESSRDNCLKLWQMVDVARGEESIPCTAEEAMMHLQAIEMARAAQPHARCFAHIEKDEKRAWAPGLYDAAMRCYASFQLPQEAGLAL</sequence>
<dbReference type="Proteomes" id="UP000886884">
    <property type="component" value="Unassembled WGS sequence"/>
</dbReference>
<dbReference type="Pfam" id="PF01408">
    <property type="entry name" value="GFO_IDH_MocA"/>
    <property type="match status" value="1"/>
</dbReference>
<dbReference type="Gene3D" id="3.40.50.720">
    <property type="entry name" value="NAD(P)-binding Rossmann-like Domain"/>
    <property type="match status" value="1"/>
</dbReference>
<organism evidence="3 4">
    <name type="scientific">Candidatus Ornithocaccomicrobium faecavium</name>
    <dbReference type="NCBI Taxonomy" id="2840890"/>
    <lineage>
        <taxon>Bacteria</taxon>
        <taxon>Bacillati</taxon>
        <taxon>Bacillota</taxon>
        <taxon>Clostridia</taxon>
        <taxon>Candidatus Ornithocaccomicrobium</taxon>
    </lineage>
</organism>
<dbReference type="Gene3D" id="3.30.360.10">
    <property type="entry name" value="Dihydrodipicolinate Reductase, domain 2"/>
    <property type="match status" value="1"/>
</dbReference>
<feature type="domain" description="Gfo/Idh/MocA-like oxidoreductase N-terminal" evidence="1">
    <location>
        <begin position="4"/>
        <end position="127"/>
    </location>
</feature>
<evidence type="ECO:0000313" key="4">
    <source>
        <dbReference type="Proteomes" id="UP000886884"/>
    </source>
</evidence>
<dbReference type="PANTHER" id="PTHR43249:SF1">
    <property type="entry name" value="D-GLUCOSIDE 3-DEHYDROGENASE"/>
    <property type="match status" value="1"/>
</dbReference>
<proteinExistence type="predicted"/>
<dbReference type="InterPro" id="IPR052515">
    <property type="entry name" value="Gfo/Idh/MocA_Oxidoreductase"/>
</dbReference>
<dbReference type="InterPro" id="IPR000683">
    <property type="entry name" value="Gfo/Idh/MocA-like_OxRdtase_N"/>
</dbReference>
<name>A0A9D1TBV7_9FIRM</name>
<protein>
    <submittedName>
        <fullName evidence="3">Gfo/Idh/MocA family oxidoreductase</fullName>
    </submittedName>
</protein>
<evidence type="ECO:0000313" key="3">
    <source>
        <dbReference type="EMBL" id="HIV27294.1"/>
    </source>
</evidence>
<feature type="domain" description="GFO/IDH/MocA-like oxidoreductase" evidence="2">
    <location>
        <begin position="135"/>
        <end position="262"/>
    </location>
</feature>
<dbReference type="GO" id="GO:0000166">
    <property type="term" value="F:nucleotide binding"/>
    <property type="evidence" value="ECO:0007669"/>
    <property type="project" value="InterPro"/>
</dbReference>
<dbReference type="PANTHER" id="PTHR43249">
    <property type="entry name" value="UDP-N-ACETYL-2-AMINO-2-DEOXY-D-GLUCURONATE OXIDASE"/>
    <property type="match status" value="1"/>
</dbReference>
<dbReference type="Pfam" id="PF22725">
    <property type="entry name" value="GFO_IDH_MocA_C3"/>
    <property type="match status" value="1"/>
</dbReference>
<reference evidence="3" key="2">
    <citation type="journal article" date="2021" name="PeerJ">
        <title>Extensive microbial diversity within the chicken gut microbiome revealed by metagenomics and culture.</title>
        <authorList>
            <person name="Gilroy R."/>
            <person name="Ravi A."/>
            <person name="Getino M."/>
            <person name="Pursley I."/>
            <person name="Horton D.L."/>
            <person name="Alikhan N.F."/>
            <person name="Baker D."/>
            <person name="Gharbi K."/>
            <person name="Hall N."/>
            <person name="Watson M."/>
            <person name="Adriaenssens E.M."/>
            <person name="Foster-Nyarko E."/>
            <person name="Jarju S."/>
            <person name="Secka A."/>
            <person name="Antonio M."/>
            <person name="Oren A."/>
            <person name="Chaudhuri R.R."/>
            <person name="La Ragione R."/>
            <person name="Hildebrand F."/>
            <person name="Pallen M.J."/>
        </authorList>
    </citation>
    <scope>NUCLEOTIDE SEQUENCE</scope>
    <source>
        <strain evidence="3">CHK183-6373</strain>
    </source>
</reference>
<dbReference type="SUPFAM" id="SSF55347">
    <property type="entry name" value="Glyceraldehyde-3-phosphate dehydrogenase-like, C-terminal domain"/>
    <property type="match status" value="1"/>
</dbReference>
<dbReference type="InterPro" id="IPR055170">
    <property type="entry name" value="GFO_IDH_MocA-like_dom"/>
</dbReference>
<accession>A0A9D1TBV7</accession>
<evidence type="ECO:0000259" key="1">
    <source>
        <dbReference type="Pfam" id="PF01408"/>
    </source>
</evidence>
<reference evidence="3" key="1">
    <citation type="submission" date="2020-10" db="EMBL/GenBank/DDBJ databases">
        <authorList>
            <person name="Gilroy R."/>
        </authorList>
    </citation>
    <scope>NUCLEOTIDE SEQUENCE</scope>
    <source>
        <strain evidence="3">CHK183-6373</strain>
    </source>
</reference>
<comment type="caution">
    <text evidence="3">The sequence shown here is derived from an EMBL/GenBank/DDBJ whole genome shotgun (WGS) entry which is preliminary data.</text>
</comment>
<dbReference type="EMBL" id="DVOT01000089">
    <property type="protein sequence ID" value="HIV27294.1"/>
    <property type="molecule type" value="Genomic_DNA"/>
</dbReference>